<dbReference type="EMBL" id="GGEC01093524">
    <property type="protein sequence ID" value="MBX74008.1"/>
    <property type="molecule type" value="Transcribed_RNA"/>
</dbReference>
<evidence type="ECO:0000313" key="1">
    <source>
        <dbReference type="EMBL" id="MBX74008.1"/>
    </source>
</evidence>
<organism evidence="1">
    <name type="scientific">Rhizophora mucronata</name>
    <name type="common">Asiatic mangrove</name>
    <dbReference type="NCBI Taxonomy" id="61149"/>
    <lineage>
        <taxon>Eukaryota</taxon>
        <taxon>Viridiplantae</taxon>
        <taxon>Streptophyta</taxon>
        <taxon>Embryophyta</taxon>
        <taxon>Tracheophyta</taxon>
        <taxon>Spermatophyta</taxon>
        <taxon>Magnoliopsida</taxon>
        <taxon>eudicotyledons</taxon>
        <taxon>Gunneridae</taxon>
        <taxon>Pentapetalae</taxon>
        <taxon>rosids</taxon>
        <taxon>fabids</taxon>
        <taxon>Malpighiales</taxon>
        <taxon>Rhizophoraceae</taxon>
        <taxon>Rhizophora</taxon>
    </lineage>
</organism>
<dbReference type="AlphaFoldDB" id="A0A2P2R488"/>
<sequence length="26" mass="2900">MATGVLSGYMYMSYIVLLCIEDAKDL</sequence>
<accession>A0A2P2R488</accession>
<reference evidence="1" key="1">
    <citation type="submission" date="2018-02" db="EMBL/GenBank/DDBJ databases">
        <title>Rhizophora mucronata_Transcriptome.</title>
        <authorList>
            <person name="Meera S.P."/>
            <person name="Sreeshan A."/>
            <person name="Augustine A."/>
        </authorList>
    </citation>
    <scope>NUCLEOTIDE SEQUENCE</scope>
    <source>
        <tissue evidence="1">Leaf</tissue>
    </source>
</reference>
<protein>
    <submittedName>
        <fullName evidence="1">Uncharacterized protein</fullName>
    </submittedName>
</protein>
<proteinExistence type="predicted"/>
<name>A0A2P2R488_RHIMU</name>